<organism evidence="2 3">
    <name type="scientific">Ensete ventricosum</name>
    <name type="common">Abyssinian banana</name>
    <name type="synonym">Musa ensete</name>
    <dbReference type="NCBI Taxonomy" id="4639"/>
    <lineage>
        <taxon>Eukaryota</taxon>
        <taxon>Viridiplantae</taxon>
        <taxon>Streptophyta</taxon>
        <taxon>Embryophyta</taxon>
        <taxon>Tracheophyta</taxon>
        <taxon>Spermatophyta</taxon>
        <taxon>Magnoliopsida</taxon>
        <taxon>Liliopsida</taxon>
        <taxon>Zingiberales</taxon>
        <taxon>Musaceae</taxon>
        <taxon>Ensete</taxon>
    </lineage>
</organism>
<name>A0A426ZXH5_ENSVE</name>
<gene>
    <name evidence="2" type="ORF">B296_00033144</name>
</gene>
<reference evidence="2 3" key="1">
    <citation type="journal article" date="2014" name="Agronomy (Basel)">
        <title>A Draft Genome Sequence for Ensete ventricosum, the Drought-Tolerant Tree Against Hunger.</title>
        <authorList>
            <person name="Harrison J."/>
            <person name="Moore K.A."/>
            <person name="Paszkiewicz K."/>
            <person name="Jones T."/>
            <person name="Grant M."/>
            <person name="Ambacheew D."/>
            <person name="Muzemil S."/>
            <person name="Studholme D.J."/>
        </authorList>
    </citation>
    <scope>NUCLEOTIDE SEQUENCE [LARGE SCALE GENOMIC DNA]</scope>
</reference>
<comment type="caution">
    <text evidence="2">The sequence shown here is derived from an EMBL/GenBank/DDBJ whole genome shotgun (WGS) entry which is preliminary data.</text>
</comment>
<protein>
    <submittedName>
        <fullName evidence="2">Uncharacterized protein</fullName>
    </submittedName>
</protein>
<dbReference type="EMBL" id="AMZH03004626">
    <property type="protein sequence ID" value="RRT68652.1"/>
    <property type="molecule type" value="Genomic_DNA"/>
</dbReference>
<evidence type="ECO:0000313" key="3">
    <source>
        <dbReference type="Proteomes" id="UP000287651"/>
    </source>
</evidence>
<sequence length="82" mass="9280">MTGVMELQPDDGPRSSLSIRPGFRQCSGISPKFARRFTEEIRKLAGNMPRDCQKKTERLTVRMPKAAELAGVRSWFSLLVIK</sequence>
<dbReference type="Proteomes" id="UP000287651">
    <property type="component" value="Unassembled WGS sequence"/>
</dbReference>
<feature type="region of interest" description="Disordered" evidence="1">
    <location>
        <begin position="1"/>
        <end position="21"/>
    </location>
</feature>
<proteinExistence type="predicted"/>
<evidence type="ECO:0000256" key="1">
    <source>
        <dbReference type="SAM" id="MobiDB-lite"/>
    </source>
</evidence>
<evidence type="ECO:0000313" key="2">
    <source>
        <dbReference type="EMBL" id="RRT68652.1"/>
    </source>
</evidence>
<accession>A0A426ZXH5</accession>
<dbReference type="AlphaFoldDB" id="A0A426ZXH5"/>